<dbReference type="GO" id="GO:0002098">
    <property type="term" value="P:tRNA wobble uridine modification"/>
    <property type="evidence" value="ECO:0007669"/>
    <property type="project" value="InterPro"/>
</dbReference>
<keyword evidence="1" id="KW-0711">Selenium</keyword>
<dbReference type="InterPro" id="IPR036873">
    <property type="entry name" value="Rhodanese-like_dom_sf"/>
</dbReference>
<dbReference type="NCBIfam" id="NF008752">
    <property type="entry name" value="PRK11784.1-4"/>
    <property type="match status" value="1"/>
</dbReference>
<organism evidence="3">
    <name type="scientific">uncultured bacterium 21</name>
    <dbReference type="NCBI Taxonomy" id="1748271"/>
    <lineage>
        <taxon>Bacteria</taxon>
        <taxon>environmental samples</taxon>
    </lineage>
</organism>
<evidence type="ECO:0000256" key="1">
    <source>
        <dbReference type="ARBA" id="ARBA00023266"/>
    </source>
</evidence>
<protein>
    <submittedName>
        <fullName evidence="3">tRNA 2-selenouridine synthase</fullName>
    </submittedName>
</protein>
<dbReference type="SUPFAM" id="SSF52821">
    <property type="entry name" value="Rhodanese/Cell cycle control phosphatase"/>
    <property type="match status" value="1"/>
</dbReference>
<dbReference type="InterPro" id="IPR027417">
    <property type="entry name" value="P-loop_NTPase"/>
</dbReference>
<dbReference type="EMBL" id="KT944267">
    <property type="protein sequence ID" value="ALV86520.1"/>
    <property type="molecule type" value="Genomic_DNA"/>
</dbReference>
<dbReference type="GO" id="GO:0043828">
    <property type="term" value="F:tRNA 2-selenouridine synthase activity"/>
    <property type="evidence" value="ECO:0007669"/>
    <property type="project" value="InterPro"/>
</dbReference>
<dbReference type="InterPro" id="IPR058840">
    <property type="entry name" value="AAA_SelU"/>
</dbReference>
<dbReference type="InterPro" id="IPR001763">
    <property type="entry name" value="Rhodanese-like_dom"/>
</dbReference>
<dbReference type="PANTHER" id="PTHR30401:SF0">
    <property type="entry name" value="TRNA 2-SELENOURIDINE SYNTHASE"/>
    <property type="match status" value="1"/>
</dbReference>
<dbReference type="AlphaFoldDB" id="A0A0U3UA06"/>
<dbReference type="Pfam" id="PF26341">
    <property type="entry name" value="AAA_SelU"/>
    <property type="match status" value="1"/>
</dbReference>
<proteinExistence type="predicted"/>
<dbReference type="SUPFAM" id="SSF52540">
    <property type="entry name" value="P-loop containing nucleoside triphosphate hydrolases"/>
    <property type="match status" value="1"/>
</dbReference>
<dbReference type="NCBIfam" id="NF008750">
    <property type="entry name" value="PRK11784.1-2"/>
    <property type="match status" value="1"/>
</dbReference>
<dbReference type="Gene3D" id="3.40.250.10">
    <property type="entry name" value="Rhodanese-like domain"/>
    <property type="match status" value="1"/>
</dbReference>
<dbReference type="InterPro" id="IPR017582">
    <property type="entry name" value="SelU"/>
</dbReference>
<dbReference type="NCBIfam" id="TIGR03167">
    <property type="entry name" value="tRNA_sel_U_synt"/>
    <property type="match status" value="1"/>
</dbReference>
<feature type="domain" description="Rhodanese" evidence="2">
    <location>
        <begin position="14"/>
        <end position="136"/>
    </location>
</feature>
<sequence>MSIKALTAAEMVATAAPHTVIDVRSPAEFAEDHVPGALNWPVLDDEQRRIVGTLYVQDSPLAARKVGAAMVARNIAAHVERWVQDQPREWQPLVYCWRGGQRSGSLAWFLDQIGFRTAKLAGGYKAFRTLVRSELDELPQRFTFTVLAGRTGSGKTRLLQALRDAGAQVLDLEAIACHRGSVLGGLPDTPQPSQKAFDTQLWHALRELDAARPVFVESESKKVGALQLPDALVARMRDHSRCLRVEMNDAARVRLLLEEYGFFANQAERFCALLDALIELQGKERVKRWQSMARAGQWAEVFDELMREHYDPLYERSMKRNFSGLDKAAAIELADGEPAALARAARELLAQ</sequence>
<accession>A0A0U3UA06</accession>
<evidence type="ECO:0000313" key="3">
    <source>
        <dbReference type="EMBL" id="ALV86520.1"/>
    </source>
</evidence>
<name>A0A0U3UA06_9BACT</name>
<reference evidence="3" key="1">
    <citation type="submission" date="2015-10" db="EMBL/GenBank/DDBJ databases">
        <title>Biosynthesis of SCL-MCL polyhydroxyalkanoates by metagenomic clones in Pseudomonas putida.</title>
        <authorList>
            <person name="Cheng J."/>
            <person name="Charles T.C."/>
        </authorList>
    </citation>
    <scope>NUCLEOTIDE SEQUENCE</scope>
</reference>
<dbReference type="SMART" id="SM00450">
    <property type="entry name" value="RHOD"/>
    <property type="match status" value="1"/>
</dbReference>
<evidence type="ECO:0000259" key="2">
    <source>
        <dbReference type="PROSITE" id="PS50206"/>
    </source>
</evidence>
<dbReference type="PANTHER" id="PTHR30401">
    <property type="entry name" value="TRNA 2-SELENOURIDINE SYNTHASE"/>
    <property type="match status" value="1"/>
</dbReference>
<dbReference type="PROSITE" id="PS50206">
    <property type="entry name" value="RHODANESE_3"/>
    <property type="match status" value="1"/>
</dbReference>
<dbReference type="Pfam" id="PF00581">
    <property type="entry name" value="Rhodanese"/>
    <property type="match status" value="1"/>
</dbReference>